<dbReference type="PANTHER" id="PTHR47969:SF33">
    <property type="entry name" value="KINESIN-LIKE PROTEIN"/>
    <property type="match status" value="1"/>
</dbReference>
<accession>A0A8S3R6D3</accession>
<dbReference type="Proteomes" id="UP000683360">
    <property type="component" value="Unassembled WGS sequence"/>
</dbReference>
<feature type="compositionally biased region" description="Polar residues" evidence="6">
    <location>
        <begin position="83"/>
        <end position="105"/>
    </location>
</feature>
<comment type="subcellular location">
    <subcellularLocation>
        <location evidence="1">Cytoplasm</location>
        <location evidence="1">Cytoskeleton</location>
    </subcellularLocation>
</comment>
<dbReference type="PANTHER" id="PTHR47969">
    <property type="entry name" value="CHROMOSOME-ASSOCIATED KINESIN KIF4A-RELATED"/>
    <property type="match status" value="1"/>
</dbReference>
<dbReference type="GO" id="GO:0005524">
    <property type="term" value="F:ATP binding"/>
    <property type="evidence" value="ECO:0007669"/>
    <property type="project" value="UniProtKB-UniRule"/>
</dbReference>
<dbReference type="EMBL" id="CAJPWZ010000941">
    <property type="protein sequence ID" value="CAG2204241.1"/>
    <property type="molecule type" value="Genomic_DNA"/>
</dbReference>
<keyword evidence="9" id="KW-1185">Reference proteome</keyword>
<feature type="domain" description="Kinesin motor" evidence="7">
    <location>
        <begin position="113"/>
        <end position="306"/>
    </location>
</feature>
<dbReference type="PROSITE" id="PS50067">
    <property type="entry name" value="KINESIN_MOTOR_2"/>
    <property type="match status" value="1"/>
</dbReference>
<dbReference type="OrthoDB" id="3176171at2759"/>
<feature type="compositionally biased region" description="Polar residues" evidence="6">
    <location>
        <begin position="15"/>
        <end position="51"/>
    </location>
</feature>
<feature type="region of interest" description="Disordered" evidence="6">
    <location>
        <begin position="1"/>
        <end position="110"/>
    </location>
</feature>
<dbReference type="GO" id="GO:0008017">
    <property type="term" value="F:microtubule binding"/>
    <property type="evidence" value="ECO:0007669"/>
    <property type="project" value="InterPro"/>
</dbReference>
<reference evidence="8" key="1">
    <citation type="submission" date="2021-03" db="EMBL/GenBank/DDBJ databases">
        <authorList>
            <person name="Bekaert M."/>
        </authorList>
    </citation>
    <scope>NUCLEOTIDE SEQUENCE</scope>
</reference>
<dbReference type="Gene3D" id="3.40.850.10">
    <property type="entry name" value="Kinesin motor domain"/>
    <property type="match status" value="2"/>
</dbReference>
<evidence type="ECO:0000256" key="3">
    <source>
        <dbReference type="ARBA" id="ARBA00022840"/>
    </source>
</evidence>
<keyword evidence="4" id="KW-0206">Cytoskeleton</keyword>
<keyword evidence="2 5" id="KW-0547">Nucleotide-binding</keyword>
<proteinExistence type="inferred from homology"/>
<dbReference type="GO" id="GO:0007018">
    <property type="term" value="P:microtubule-based movement"/>
    <property type="evidence" value="ECO:0007669"/>
    <property type="project" value="InterPro"/>
</dbReference>
<comment type="similarity">
    <text evidence="5">Belongs to the TRAFAC class myosin-kinesin ATPase superfamily. Kinesin family.</text>
</comment>
<dbReference type="Pfam" id="PF00225">
    <property type="entry name" value="Kinesin"/>
    <property type="match status" value="1"/>
</dbReference>
<evidence type="ECO:0000256" key="4">
    <source>
        <dbReference type="ARBA" id="ARBA00023212"/>
    </source>
</evidence>
<evidence type="ECO:0000259" key="7">
    <source>
        <dbReference type="PROSITE" id="PS50067"/>
    </source>
</evidence>
<dbReference type="SUPFAM" id="SSF52540">
    <property type="entry name" value="P-loop containing nucleoside triphosphate hydrolases"/>
    <property type="match status" value="1"/>
</dbReference>
<evidence type="ECO:0000256" key="2">
    <source>
        <dbReference type="ARBA" id="ARBA00022741"/>
    </source>
</evidence>
<dbReference type="GO" id="GO:0005875">
    <property type="term" value="C:microtubule associated complex"/>
    <property type="evidence" value="ECO:0007669"/>
    <property type="project" value="TreeGrafter"/>
</dbReference>
<keyword evidence="3 5" id="KW-0067">ATP-binding</keyword>
<feature type="binding site" evidence="5">
    <location>
        <begin position="195"/>
        <end position="202"/>
    </location>
    <ligand>
        <name>ATP</name>
        <dbReference type="ChEBI" id="CHEBI:30616"/>
    </ligand>
</feature>
<evidence type="ECO:0000256" key="6">
    <source>
        <dbReference type="SAM" id="MobiDB-lite"/>
    </source>
</evidence>
<evidence type="ECO:0000256" key="5">
    <source>
        <dbReference type="PROSITE-ProRule" id="PRU00283"/>
    </source>
</evidence>
<dbReference type="InterPro" id="IPR036961">
    <property type="entry name" value="Kinesin_motor_dom_sf"/>
</dbReference>
<dbReference type="InterPro" id="IPR027640">
    <property type="entry name" value="Kinesin-like_fam"/>
</dbReference>
<dbReference type="SMART" id="SM00129">
    <property type="entry name" value="KISc"/>
    <property type="match status" value="1"/>
</dbReference>
<organism evidence="8 9">
    <name type="scientific">Mytilus edulis</name>
    <name type="common">Blue mussel</name>
    <dbReference type="NCBI Taxonomy" id="6550"/>
    <lineage>
        <taxon>Eukaryota</taxon>
        <taxon>Metazoa</taxon>
        <taxon>Spiralia</taxon>
        <taxon>Lophotrochozoa</taxon>
        <taxon>Mollusca</taxon>
        <taxon>Bivalvia</taxon>
        <taxon>Autobranchia</taxon>
        <taxon>Pteriomorphia</taxon>
        <taxon>Mytilida</taxon>
        <taxon>Mytiloidea</taxon>
        <taxon>Mytilidae</taxon>
        <taxon>Mytilinae</taxon>
        <taxon>Mytilus</taxon>
    </lineage>
</organism>
<evidence type="ECO:0000256" key="1">
    <source>
        <dbReference type="ARBA" id="ARBA00004245"/>
    </source>
</evidence>
<protein>
    <submittedName>
        <fullName evidence="8">KIF12</fullName>
    </submittedName>
</protein>
<name>A0A8S3R6D3_MYTED</name>
<dbReference type="InterPro" id="IPR027417">
    <property type="entry name" value="P-loop_NTPase"/>
</dbReference>
<gene>
    <name evidence="8" type="ORF">MEDL_18696</name>
</gene>
<dbReference type="GO" id="GO:0051231">
    <property type="term" value="P:spindle elongation"/>
    <property type="evidence" value="ECO:0007669"/>
    <property type="project" value="TreeGrafter"/>
</dbReference>
<dbReference type="GO" id="GO:0003777">
    <property type="term" value="F:microtubule motor activity"/>
    <property type="evidence" value="ECO:0007669"/>
    <property type="project" value="InterPro"/>
</dbReference>
<dbReference type="AlphaFoldDB" id="A0A8S3R6D3"/>
<dbReference type="GO" id="GO:0007052">
    <property type="term" value="P:mitotic spindle organization"/>
    <property type="evidence" value="ECO:0007669"/>
    <property type="project" value="TreeGrafter"/>
</dbReference>
<sequence>MNGVVSAGNKKDSRNGNASVSGSQKDLRTMSGSQKDVRNGNLSASSSQRDLQNGGGSVNGSQRDLRINSGDGDDEKYRGKFTGKSTLKNPFGSSTTLSSTAPTENSGDDLDDHINVVLRVRPANGQERDRKDQLVTKFHGEGRVEVDHVSVNRSFVYNVVFEPEALQEDVFDHSGVKKLIDMSINGYACTAFAFGQTGSGKTHTMTGPPQQVIDLLNTNHRRYLNVRWSKNKGFYVENLFIVECETVDDLMAVLEEDDIHCECTKVVKISTEAIKQHRSNKTATINGIDIQKKFYFCIKLKSVVIV</sequence>
<comment type="caution">
    <text evidence="8">The sequence shown here is derived from an EMBL/GenBank/DDBJ whole genome shotgun (WGS) entry which is preliminary data.</text>
</comment>
<evidence type="ECO:0000313" key="8">
    <source>
        <dbReference type="EMBL" id="CAG2204241.1"/>
    </source>
</evidence>
<keyword evidence="5" id="KW-0505">Motor protein</keyword>
<keyword evidence="4" id="KW-0963">Cytoplasm</keyword>
<evidence type="ECO:0000313" key="9">
    <source>
        <dbReference type="Proteomes" id="UP000683360"/>
    </source>
</evidence>
<dbReference type="InterPro" id="IPR001752">
    <property type="entry name" value="Kinesin_motor_dom"/>
</dbReference>